<dbReference type="AlphaFoldDB" id="A0A1M5V143"/>
<evidence type="ECO:0000313" key="2">
    <source>
        <dbReference type="EMBL" id="SHH68818.1"/>
    </source>
</evidence>
<reference evidence="3" key="1">
    <citation type="submission" date="2016-11" db="EMBL/GenBank/DDBJ databases">
        <authorList>
            <person name="Varghese N."/>
            <person name="Submissions S."/>
        </authorList>
    </citation>
    <scope>NUCLEOTIDE SEQUENCE [LARGE SCALE GENOMIC DNA]</scope>
    <source>
        <strain evidence="3">DSM 13643</strain>
    </source>
</reference>
<gene>
    <name evidence="2" type="ORF">SAMN02745135_01678</name>
</gene>
<protein>
    <submittedName>
        <fullName evidence="2">Uncharacterized protein</fullName>
    </submittedName>
</protein>
<sequence>MNFLFEKFISIIRDVYTKVFNCLAEKYPMRRDLIMKIKDIIISVLSIVGVIVMILFFTVPTIDKHKESLLRQKKLQLEIENLSKTTDSQLKLEIEKLKTKQLELELKLQQINKKELINSTSSGWTTNEDNNKNKK</sequence>
<feature type="transmembrane region" description="Helical" evidence="1">
    <location>
        <begin position="40"/>
        <end position="59"/>
    </location>
</feature>
<dbReference type="EMBL" id="FQXO01000046">
    <property type="protein sequence ID" value="SHH68818.1"/>
    <property type="molecule type" value="Genomic_DNA"/>
</dbReference>
<keyword evidence="1" id="KW-1133">Transmembrane helix</keyword>
<keyword evidence="1" id="KW-0812">Transmembrane</keyword>
<evidence type="ECO:0000313" key="3">
    <source>
        <dbReference type="Proteomes" id="UP000183967"/>
    </source>
</evidence>
<proteinExistence type="predicted"/>
<dbReference type="Proteomes" id="UP000183967">
    <property type="component" value="Unassembled WGS sequence"/>
</dbReference>
<name>A0A1M5V143_9FIRM</name>
<keyword evidence="1" id="KW-0472">Membrane</keyword>
<keyword evidence="3" id="KW-1185">Reference proteome</keyword>
<evidence type="ECO:0000256" key="1">
    <source>
        <dbReference type="SAM" id="Phobius"/>
    </source>
</evidence>
<accession>A0A1M5V143</accession>
<dbReference type="RefSeq" id="WP_159430403.1">
    <property type="nucleotide sequence ID" value="NZ_FQXO01000046.1"/>
</dbReference>
<organism evidence="2 3">
    <name type="scientific">Caloranaerobacter azorensis DSM 13643</name>
    <dbReference type="NCBI Taxonomy" id="1121264"/>
    <lineage>
        <taxon>Bacteria</taxon>
        <taxon>Bacillati</taxon>
        <taxon>Bacillota</taxon>
        <taxon>Tissierellia</taxon>
        <taxon>Tissierellales</taxon>
        <taxon>Thermohalobacteraceae</taxon>
        <taxon>Caloranaerobacter</taxon>
    </lineage>
</organism>